<keyword evidence="1" id="KW-0734">Signal transduction inhibitor</keyword>
<dbReference type="PROSITE" id="PS50132">
    <property type="entry name" value="RGS"/>
    <property type="match status" value="1"/>
</dbReference>
<accession>A0ABR3GFH4</accession>
<dbReference type="InterPro" id="IPR058855">
    <property type="entry name" value="RGS1/SST2-like_Fungal-DR"/>
</dbReference>
<dbReference type="SUPFAM" id="SSF48097">
    <property type="entry name" value="Regulator of G-protein signaling, RGS"/>
    <property type="match status" value="1"/>
</dbReference>
<organism evidence="5 6">
    <name type="scientific">Discina gigas</name>
    <dbReference type="NCBI Taxonomy" id="1032678"/>
    <lineage>
        <taxon>Eukaryota</taxon>
        <taxon>Fungi</taxon>
        <taxon>Dikarya</taxon>
        <taxon>Ascomycota</taxon>
        <taxon>Pezizomycotina</taxon>
        <taxon>Pezizomycetes</taxon>
        <taxon>Pezizales</taxon>
        <taxon>Discinaceae</taxon>
        <taxon>Discina</taxon>
    </lineage>
</organism>
<evidence type="ECO:0000256" key="1">
    <source>
        <dbReference type="ARBA" id="ARBA00022700"/>
    </source>
</evidence>
<name>A0ABR3GFH4_9PEZI</name>
<dbReference type="SMART" id="SM00049">
    <property type="entry name" value="DEP"/>
    <property type="match status" value="2"/>
</dbReference>
<feature type="region of interest" description="Disordered" evidence="2">
    <location>
        <begin position="280"/>
        <end position="318"/>
    </location>
</feature>
<reference evidence="5 6" key="1">
    <citation type="submission" date="2024-02" db="EMBL/GenBank/DDBJ databases">
        <title>Discinaceae phylogenomics.</title>
        <authorList>
            <person name="Dirks A.C."/>
            <person name="James T.Y."/>
        </authorList>
    </citation>
    <scope>NUCLEOTIDE SEQUENCE [LARGE SCALE GENOMIC DNA]</scope>
    <source>
        <strain evidence="5 6">ACD0624</strain>
    </source>
</reference>
<evidence type="ECO:0000313" key="6">
    <source>
        <dbReference type="Proteomes" id="UP001447188"/>
    </source>
</evidence>
<dbReference type="PANTHER" id="PTHR10845">
    <property type="entry name" value="REGULATOR OF G PROTEIN SIGNALING"/>
    <property type="match status" value="1"/>
</dbReference>
<gene>
    <name evidence="5" type="ORF">Q9L58_006362</name>
</gene>
<dbReference type="SUPFAM" id="SSF46785">
    <property type="entry name" value="Winged helix' DNA-binding domain"/>
    <property type="match status" value="2"/>
</dbReference>
<dbReference type="EMBL" id="JBBBZM010000087">
    <property type="protein sequence ID" value="KAL0634697.1"/>
    <property type="molecule type" value="Genomic_DNA"/>
</dbReference>
<dbReference type="Pfam" id="PF00615">
    <property type="entry name" value="RGS"/>
    <property type="match status" value="1"/>
</dbReference>
<feature type="region of interest" description="Disordered" evidence="2">
    <location>
        <begin position="474"/>
        <end position="495"/>
    </location>
</feature>
<dbReference type="Pfam" id="PF25889">
    <property type="entry name" value="WHD_Fungal_DR"/>
    <property type="match status" value="1"/>
</dbReference>
<dbReference type="InterPro" id="IPR036390">
    <property type="entry name" value="WH_DNA-bd_sf"/>
</dbReference>
<dbReference type="Proteomes" id="UP001447188">
    <property type="component" value="Unassembled WGS sequence"/>
</dbReference>
<proteinExistence type="predicted"/>
<dbReference type="SMART" id="SM00315">
    <property type="entry name" value="RGS"/>
    <property type="match status" value="1"/>
</dbReference>
<dbReference type="CDD" id="cd04450">
    <property type="entry name" value="DEP_RGS7-like"/>
    <property type="match status" value="1"/>
</dbReference>
<dbReference type="Pfam" id="PF00610">
    <property type="entry name" value="DEP"/>
    <property type="match status" value="1"/>
</dbReference>
<comment type="caution">
    <text evidence="5">The sequence shown here is derived from an EMBL/GenBank/DDBJ whole genome shotgun (WGS) entry which is preliminary data.</text>
</comment>
<evidence type="ECO:0000259" key="4">
    <source>
        <dbReference type="PROSITE" id="PS50186"/>
    </source>
</evidence>
<dbReference type="InterPro" id="IPR036388">
    <property type="entry name" value="WH-like_DNA-bd_sf"/>
</dbReference>
<dbReference type="PANTHER" id="PTHR10845:SF192">
    <property type="entry name" value="DOUBLE HIT, ISOFORM B"/>
    <property type="match status" value="1"/>
</dbReference>
<keyword evidence="6" id="KW-1185">Reference proteome</keyword>
<evidence type="ECO:0000256" key="2">
    <source>
        <dbReference type="SAM" id="MobiDB-lite"/>
    </source>
</evidence>
<dbReference type="PRINTS" id="PR01301">
    <property type="entry name" value="RGSPROTEIN"/>
</dbReference>
<evidence type="ECO:0000259" key="3">
    <source>
        <dbReference type="PROSITE" id="PS50132"/>
    </source>
</evidence>
<dbReference type="InterPro" id="IPR036305">
    <property type="entry name" value="RGS_sf"/>
</dbReference>
<evidence type="ECO:0000313" key="5">
    <source>
        <dbReference type="EMBL" id="KAL0634697.1"/>
    </source>
</evidence>
<dbReference type="InterPro" id="IPR000591">
    <property type="entry name" value="DEP_dom"/>
</dbReference>
<dbReference type="InterPro" id="IPR016137">
    <property type="entry name" value="RGS"/>
</dbReference>
<feature type="domain" description="DEP" evidence="4">
    <location>
        <begin position="184"/>
        <end position="270"/>
    </location>
</feature>
<feature type="compositionally biased region" description="Basic and acidic residues" evidence="2">
    <location>
        <begin position="304"/>
        <end position="318"/>
    </location>
</feature>
<dbReference type="Gene3D" id="1.10.167.10">
    <property type="entry name" value="Regulator of G-protein Signalling 4, domain 2"/>
    <property type="match status" value="1"/>
</dbReference>
<sequence>MVSLPLSSHRIRFKNYLFSFTSEEAINNLGSLKFSQSNRMPDPKDPSRIVTTTTTTTFSMAKEMARSVCQRFMDARFIELFDGKSVPYFQPKSSLWQLTPKGIHVLERFCQRNGIQQEHVVRLLQSPLNTMRLVILERDSLTDRLSQDKTTTEVIFRRFAGATPNIKAHVAISDSDSISEYHDGITGVKLAETRKIYDKTIKNSFTGKCAVDWLLDCCTTVERSETHEICNLFIQHGLIQSVLEDKVYIQQNVKAKNFQPTKNAIYIFTDKGKRVSGWVESDRQSLQNGERNGDGTAVRARSNVRRDDQSPRDQRETNTTRLTAILNDAALRLLYREFLRETLCEENLAFYLDVKEFNHNFHAIDLTKPDAVRETLAAAYGLYNAFLAPGSPCELNIDHTLRQDMASRMTRAVAKDDAAMYGSLKDVQVLFDRAQQQVLKLMAGDSVPKFIRTHKYIEVAGDILEDERIAHQAGAPERSLSRSVRYPTVNGEAPR</sequence>
<protein>
    <submittedName>
        <fullName evidence="5">Uncharacterized protein</fullName>
    </submittedName>
</protein>
<dbReference type="InterPro" id="IPR044926">
    <property type="entry name" value="RGS_subdomain_2"/>
</dbReference>
<feature type="domain" description="RGS" evidence="3">
    <location>
        <begin position="321"/>
        <end position="460"/>
    </location>
</feature>
<dbReference type="PROSITE" id="PS50186">
    <property type="entry name" value="DEP"/>
    <property type="match status" value="1"/>
</dbReference>
<dbReference type="CDD" id="cd08708">
    <property type="entry name" value="RGS_FLBA"/>
    <property type="match status" value="1"/>
</dbReference>
<dbReference type="Gene3D" id="1.10.10.10">
    <property type="entry name" value="Winged helix-like DNA-binding domain superfamily/Winged helix DNA-binding domain"/>
    <property type="match status" value="2"/>
</dbReference>